<accession>A0A6A5KG21</accession>
<organism evidence="1 2">
    <name type="scientific">Decorospora gaudefroyi</name>
    <dbReference type="NCBI Taxonomy" id="184978"/>
    <lineage>
        <taxon>Eukaryota</taxon>
        <taxon>Fungi</taxon>
        <taxon>Dikarya</taxon>
        <taxon>Ascomycota</taxon>
        <taxon>Pezizomycotina</taxon>
        <taxon>Dothideomycetes</taxon>
        <taxon>Pleosporomycetidae</taxon>
        <taxon>Pleosporales</taxon>
        <taxon>Pleosporineae</taxon>
        <taxon>Pleosporaceae</taxon>
        <taxon>Decorospora</taxon>
    </lineage>
</organism>
<evidence type="ECO:0000313" key="2">
    <source>
        <dbReference type="Proteomes" id="UP000800040"/>
    </source>
</evidence>
<gene>
    <name evidence="1" type="ORF">BDW02DRAFT_433190</name>
</gene>
<dbReference type="Proteomes" id="UP000800040">
    <property type="component" value="Unassembled WGS sequence"/>
</dbReference>
<proteinExistence type="predicted"/>
<protein>
    <submittedName>
        <fullName evidence="1">Uncharacterized protein</fullName>
    </submittedName>
</protein>
<reference evidence="1" key="1">
    <citation type="submission" date="2020-01" db="EMBL/GenBank/DDBJ databases">
        <authorList>
            <consortium name="DOE Joint Genome Institute"/>
            <person name="Haridas S."/>
            <person name="Albert R."/>
            <person name="Binder M."/>
            <person name="Bloem J."/>
            <person name="Labutti K."/>
            <person name="Salamov A."/>
            <person name="Andreopoulos B."/>
            <person name="Baker S.E."/>
            <person name="Barry K."/>
            <person name="Bills G."/>
            <person name="Bluhm B.H."/>
            <person name="Cannon C."/>
            <person name="Castanera R."/>
            <person name="Culley D.E."/>
            <person name="Daum C."/>
            <person name="Ezra D."/>
            <person name="Gonzalez J.B."/>
            <person name="Henrissat B."/>
            <person name="Kuo A."/>
            <person name="Liang C."/>
            <person name="Lipzen A."/>
            <person name="Lutzoni F."/>
            <person name="Magnuson J."/>
            <person name="Mondo S."/>
            <person name="Nolan M."/>
            <person name="Ohm R."/>
            <person name="Pangilinan J."/>
            <person name="Park H.-J."/>
            <person name="Ramirez L."/>
            <person name="Alfaro M."/>
            <person name="Sun H."/>
            <person name="Tritt A."/>
            <person name="Yoshinaga Y."/>
            <person name="Zwiers L.-H."/>
            <person name="Turgeon B.G."/>
            <person name="Goodwin S.B."/>
            <person name="Spatafora J.W."/>
            <person name="Crous P.W."/>
            <person name="Grigoriev I.V."/>
        </authorList>
    </citation>
    <scope>NUCLEOTIDE SEQUENCE</scope>
    <source>
        <strain evidence="1">P77</strain>
    </source>
</reference>
<dbReference type="AlphaFoldDB" id="A0A6A5KG21"/>
<sequence length="93" mass="10343">MTFKIPLYNPCKRAAHSSPHPYYSPKTSGGRPCLRSMAIYISPPSPFPLLIASAFSFSFSFSLLSQHLSPCLQLPKYSFPSHHTTSHLISSPF</sequence>
<evidence type="ECO:0000313" key="1">
    <source>
        <dbReference type="EMBL" id="KAF1832283.1"/>
    </source>
</evidence>
<name>A0A6A5KG21_9PLEO</name>
<dbReference type="EMBL" id="ML975342">
    <property type="protein sequence ID" value="KAF1832283.1"/>
    <property type="molecule type" value="Genomic_DNA"/>
</dbReference>
<keyword evidence="2" id="KW-1185">Reference proteome</keyword>